<dbReference type="AlphaFoldDB" id="A0A2S0N8E6"/>
<feature type="compositionally biased region" description="Low complexity" evidence="2">
    <location>
        <begin position="434"/>
        <end position="463"/>
    </location>
</feature>
<accession>A0A2S0N8E6</accession>
<dbReference type="Proteomes" id="UP000237889">
    <property type="component" value="Chromosome"/>
</dbReference>
<organism evidence="3 4">
    <name type="scientific">Phreatobacter cathodiphilus</name>
    <dbReference type="NCBI Taxonomy" id="1868589"/>
    <lineage>
        <taxon>Bacteria</taxon>
        <taxon>Pseudomonadati</taxon>
        <taxon>Pseudomonadota</taxon>
        <taxon>Alphaproteobacteria</taxon>
        <taxon>Hyphomicrobiales</taxon>
        <taxon>Phreatobacteraceae</taxon>
        <taxon>Phreatobacter</taxon>
    </lineage>
</organism>
<dbReference type="OrthoDB" id="8477487at2"/>
<name>A0A2S0N8E6_9HYPH</name>
<keyword evidence="4" id="KW-1185">Reference proteome</keyword>
<proteinExistence type="predicted"/>
<dbReference type="KEGG" id="phr:C6569_04625"/>
<dbReference type="RefSeq" id="WP_106747735.1">
    <property type="nucleotide sequence ID" value="NZ_CP027668.1"/>
</dbReference>
<feature type="region of interest" description="Disordered" evidence="2">
    <location>
        <begin position="434"/>
        <end position="492"/>
    </location>
</feature>
<feature type="coiled-coil region" evidence="1">
    <location>
        <begin position="333"/>
        <end position="430"/>
    </location>
</feature>
<dbReference type="EMBL" id="CP027668">
    <property type="protein sequence ID" value="AVO44405.1"/>
    <property type="molecule type" value="Genomic_DNA"/>
</dbReference>
<reference evidence="3 4" key="1">
    <citation type="submission" date="2018-03" db="EMBL/GenBank/DDBJ databases">
        <title>Genome sequencing of Phreatobacter sp.</title>
        <authorList>
            <person name="Kim S.-J."/>
            <person name="Heo J."/>
            <person name="Kwon S.-W."/>
        </authorList>
    </citation>
    <scope>NUCLEOTIDE SEQUENCE [LARGE SCALE GENOMIC DNA]</scope>
    <source>
        <strain evidence="3 4">S-12</strain>
    </source>
</reference>
<evidence type="ECO:0000256" key="1">
    <source>
        <dbReference type="SAM" id="Coils"/>
    </source>
</evidence>
<evidence type="ECO:0008006" key="5">
    <source>
        <dbReference type="Google" id="ProtNLM"/>
    </source>
</evidence>
<gene>
    <name evidence="3" type="ORF">C6569_04625</name>
</gene>
<evidence type="ECO:0000256" key="2">
    <source>
        <dbReference type="SAM" id="MobiDB-lite"/>
    </source>
</evidence>
<sequence>MTDLFLAYRRSDRSRVEVVRQALADLGLTIHPDIEPKGRGAAKALREAAAGARVLFALWPAEILDPTENHAGLLTLARGAHQTGRLVTARLSPLATDKLEPPFDAVPAPDLSAWLDQANHPAEDGAWQALLAALGEKLGRPGLPELATAVAADRGQAGEPAQVAFARRHPEDPAAAAIWTRFDAAERERFAVEFRKIHGVLQERSTAAQDRLKATLEAFAAYLKAVRTDAGATPPDPREALADGAGALRESVARLSSENDRLRTALDRAVAAPPPAPANGNLPFKWIGISAAAFLVGSMAAAGVTEFAGPLRGDAHPRIAALSRAAGEKAEVAAGAAAELARLRDQARTAARRAETAEANLRVARTQLAHSQTELIQRQNQTAEAAGQIRRSQTDLQAAQSAVAAAEKKAQEAAARVASLEGELQTLRQAATAAADSAVTTGTVRPRPADEAAAPAAAAEPQAAPLPQPRPESDATGSVPPPGPAAVEGPYRHRRDRWSFAIPPGFRLDSDNDLPGPVNSVLIHEQNRDAVVVVSANSARGSCTAQSWYWDTIVEGPRPRRGEISHDSDLPQGQAGFRGFTVRGRGVLQGDRFRTDLEYYDLVAQKRNEPGVVYLVQARFPRAMAAEMVRSVNAMWRDFEVTGQRAYPTRC</sequence>
<keyword evidence="1" id="KW-0175">Coiled coil</keyword>
<evidence type="ECO:0000313" key="4">
    <source>
        <dbReference type="Proteomes" id="UP000237889"/>
    </source>
</evidence>
<evidence type="ECO:0000313" key="3">
    <source>
        <dbReference type="EMBL" id="AVO44405.1"/>
    </source>
</evidence>
<protein>
    <recommendedName>
        <fullName evidence="5">TIR domain-containing protein</fullName>
    </recommendedName>
</protein>